<keyword evidence="3" id="KW-0067">ATP-binding</keyword>
<evidence type="ECO:0000313" key="6">
    <source>
        <dbReference type="EMBL" id="MBF8149953.1"/>
    </source>
</evidence>
<accession>A0ABS0EHN3</accession>
<keyword evidence="2 6" id="KW-0378">Hydrolase</keyword>
<comment type="caution">
    <text evidence="6">The sequence shown here is derived from an EMBL/GenBank/DDBJ whole genome shotgun (WGS) entry which is preliminary data.</text>
</comment>
<keyword evidence="7" id="KW-1185">Reference proteome</keyword>
<gene>
    <name evidence="6" type="primary">pxpB</name>
    <name evidence="6" type="ORF">ITJ86_08585</name>
</gene>
<dbReference type="PANTHER" id="PTHR34698:SF2">
    <property type="entry name" value="5-OXOPROLINASE SUBUNIT B"/>
    <property type="match status" value="1"/>
</dbReference>
<evidence type="ECO:0000313" key="7">
    <source>
        <dbReference type="Proteomes" id="UP000611215"/>
    </source>
</evidence>
<evidence type="ECO:0000256" key="4">
    <source>
        <dbReference type="SAM" id="Phobius"/>
    </source>
</evidence>
<feature type="transmembrane region" description="Helical" evidence="4">
    <location>
        <begin position="127"/>
        <end position="145"/>
    </location>
</feature>
<keyword evidence="4" id="KW-1133">Transmembrane helix</keyword>
<evidence type="ECO:0000256" key="2">
    <source>
        <dbReference type="ARBA" id="ARBA00022801"/>
    </source>
</evidence>
<feature type="domain" description="Carboxyltransferase" evidence="5">
    <location>
        <begin position="5"/>
        <end position="206"/>
    </location>
</feature>
<dbReference type="InterPro" id="IPR029000">
    <property type="entry name" value="Cyclophilin-like_dom_sf"/>
</dbReference>
<dbReference type="Pfam" id="PF02682">
    <property type="entry name" value="CT_C_D"/>
    <property type="match status" value="1"/>
</dbReference>
<dbReference type="RefSeq" id="WP_195871228.1">
    <property type="nucleotide sequence ID" value="NZ_JADOET010000006.1"/>
</dbReference>
<dbReference type="SMART" id="SM00796">
    <property type="entry name" value="AHS1"/>
    <property type="match status" value="1"/>
</dbReference>
<proteinExistence type="predicted"/>
<dbReference type="Gene3D" id="3.30.1360.40">
    <property type="match status" value="1"/>
</dbReference>
<dbReference type="NCBIfam" id="TIGR00370">
    <property type="entry name" value="5-oxoprolinase subunit PxpB"/>
    <property type="match status" value="1"/>
</dbReference>
<dbReference type="PANTHER" id="PTHR34698">
    <property type="entry name" value="5-OXOPROLINASE SUBUNIT B"/>
    <property type="match status" value="1"/>
</dbReference>
<dbReference type="SUPFAM" id="SSF50891">
    <property type="entry name" value="Cyclophilin-like"/>
    <property type="match status" value="1"/>
</dbReference>
<keyword evidence="4" id="KW-0812">Transmembrane</keyword>
<dbReference type="GO" id="GO:0017168">
    <property type="term" value="F:5-oxoprolinase (ATP-hydrolyzing) activity"/>
    <property type="evidence" value="ECO:0007669"/>
    <property type="project" value="UniProtKB-EC"/>
</dbReference>
<evidence type="ECO:0000256" key="3">
    <source>
        <dbReference type="ARBA" id="ARBA00022840"/>
    </source>
</evidence>
<dbReference type="EMBL" id="JADOET010000006">
    <property type="protein sequence ID" value="MBF8149953.1"/>
    <property type="molecule type" value="Genomic_DNA"/>
</dbReference>
<sequence>MSFKLRYSQYNERSILIEWPASIDESILQDVLCFKGIIEKEYVKQKVYIISAYNSLLVIYNSAIDNVNSEFEALKSLYVSLKEIYEIDSNIFKIPVCYEDEFAIDLVSYSKKIKRPKDHIIRLHSEPIYTVFFIGFLPGFLYLGGLNSDLHLDRKTTPNLNVKKGSVGIGGKQTGIYPQDSPGGWHIIGNSPLELFNPKHNPPCFLKAGDKVKFHPISKSEYAMFQEQIKHSNFDLKTLLIDD</sequence>
<organism evidence="6 7">
    <name type="scientific">Winogradskyella marina</name>
    <dbReference type="NCBI Taxonomy" id="2785530"/>
    <lineage>
        <taxon>Bacteria</taxon>
        <taxon>Pseudomonadati</taxon>
        <taxon>Bacteroidota</taxon>
        <taxon>Flavobacteriia</taxon>
        <taxon>Flavobacteriales</taxon>
        <taxon>Flavobacteriaceae</taxon>
        <taxon>Winogradskyella</taxon>
    </lineage>
</organism>
<dbReference type="EC" id="3.5.2.9" evidence="6"/>
<dbReference type="SUPFAM" id="SSF160467">
    <property type="entry name" value="PH0987 N-terminal domain-like"/>
    <property type="match status" value="1"/>
</dbReference>
<dbReference type="Proteomes" id="UP000611215">
    <property type="component" value="Unassembled WGS sequence"/>
</dbReference>
<reference evidence="6 7" key="1">
    <citation type="submission" date="2020-11" db="EMBL/GenBank/DDBJ databases">
        <title>Winogradskyella marina sp. nov., isolated from marine sediment.</title>
        <authorList>
            <person name="Bo J."/>
            <person name="Wang S."/>
            <person name="Song X."/>
            <person name="Du Z."/>
        </authorList>
    </citation>
    <scope>NUCLEOTIDE SEQUENCE [LARGE SCALE GENOMIC DNA]</scope>
    <source>
        <strain evidence="6 7">F6397</strain>
    </source>
</reference>
<evidence type="ECO:0000256" key="1">
    <source>
        <dbReference type="ARBA" id="ARBA00022741"/>
    </source>
</evidence>
<dbReference type="InterPro" id="IPR010016">
    <property type="entry name" value="PxpB"/>
</dbReference>
<dbReference type="InterPro" id="IPR003833">
    <property type="entry name" value="CT_C_D"/>
</dbReference>
<keyword evidence="4" id="KW-0472">Membrane</keyword>
<dbReference type="Gene3D" id="2.40.100.10">
    <property type="entry name" value="Cyclophilin-like"/>
    <property type="match status" value="1"/>
</dbReference>
<protein>
    <submittedName>
        <fullName evidence="6">5-oxoprolinase subunit PxpB</fullName>
        <ecNumber evidence="6">3.5.2.9</ecNumber>
    </submittedName>
</protein>
<name>A0ABS0EHN3_9FLAO</name>
<evidence type="ECO:0000259" key="5">
    <source>
        <dbReference type="SMART" id="SM00796"/>
    </source>
</evidence>
<keyword evidence="1" id="KW-0547">Nucleotide-binding</keyword>